<feature type="transmembrane region" description="Helical" evidence="2">
    <location>
        <begin position="202"/>
        <end position="221"/>
    </location>
</feature>
<feature type="compositionally biased region" description="Polar residues" evidence="1">
    <location>
        <begin position="389"/>
        <end position="400"/>
    </location>
</feature>
<evidence type="ECO:0000256" key="2">
    <source>
        <dbReference type="SAM" id="Phobius"/>
    </source>
</evidence>
<reference evidence="3 4" key="1">
    <citation type="submission" date="2018-04" db="EMBL/GenBank/DDBJ databases">
        <authorList>
            <person name="Zhang X."/>
            <person name="Yuan J."/>
            <person name="Li F."/>
            <person name="Xiang J."/>
        </authorList>
    </citation>
    <scope>NUCLEOTIDE SEQUENCE [LARGE SCALE GENOMIC DNA]</scope>
    <source>
        <tissue evidence="3">Muscle</tissue>
    </source>
</reference>
<keyword evidence="4" id="KW-1185">Reference proteome</keyword>
<dbReference type="Proteomes" id="UP000283509">
    <property type="component" value="Unassembled WGS sequence"/>
</dbReference>
<feature type="compositionally biased region" description="Basic and acidic residues" evidence="1">
    <location>
        <begin position="366"/>
        <end position="387"/>
    </location>
</feature>
<evidence type="ECO:0000313" key="3">
    <source>
        <dbReference type="EMBL" id="ROT71000.1"/>
    </source>
</evidence>
<keyword evidence="2" id="KW-0472">Membrane</keyword>
<feature type="transmembrane region" description="Helical" evidence="2">
    <location>
        <begin position="228"/>
        <end position="247"/>
    </location>
</feature>
<evidence type="ECO:0000313" key="4">
    <source>
        <dbReference type="Proteomes" id="UP000283509"/>
    </source>
</evidence>
<feature type="transmembrane region" description="Helical" evidence="2">
    <location>
        <begin position="73"/>
        <end position="96"/>
    </location>
</feature>
<sequence>MASLFSFPLVLSSFLTLSIRCSRFVISLLCPPVLSLFLISRSHCSRFVICLLFAAFCLFISHSPLFACSRFIIYLPFLLPLFLVRVSQSPVCLLLFSRSFSLPLFLVHGFAISLLFTPVLSFLPTPSLPCSRFAISPFCYSCSLFLSHSLSSLFTFRNLPSVYSCSLVPSHSLSSLFAFRNLPSVYSCSLVPSHFPLSLVRVSPIFLLFTPVLSFLLTPLLPVRVHNLFCLLLFSLPVSLPLFPVRFLPSAVLSFLLTPSLPCSRFAIFLLFTPVLSFLLTPSLPCSHFATLLHVRQIPSLQRICGFDLVISVMCKTSGISSKHNCQPIGVRGAIAVSLGPRSRRQDGRGTRKQDRNVKSPRSRRKTEEGHGNRTGMFRDVKGREWSASRPTPITVSRTDAVSKEQCRHRRDTRREADRPPSVTRFHRVDVTGSRCSPTSSL</sequence>
<protein>
    <submittedName>
        <fullName evidence="3">Uncharacterized protein</fullName>
    </submittedName>
</protein>
<feature type="transmembrane region" description="Helical" evidence="2">
    <location>
        <begin position="267"/>
        <end position="293"/>
    </location>
</feature>
<keyword evidence="2" id="KW-0812">Transmembrane</keyword>
<dbReference type="EMBL" id="QCYY01002360">
    <property type="protein sequence ID" value="ROT71000.1"/>
    <property type="molecule type" value="Genomic_DNA"/>
</dbReference>
<organism evidence="3 4">
    <name type="scientific">Penaeus vannamei</name>
    <name type="common">Whiteleg shrimp</name>
    <name type="synonym">Litopenaeus vannamei</name>
    <dbReference type="NCBI Taxonomy" id="6689"/>
    <lineage>
        <taxon>Eukaryota</taxon>
        <taxon>Metazoa</taxon>
        <taxon>Ecdysozoa</taxon>
        <taxon>Arthropoda</taxon>
        <taxon>Crustacea</taxon>
        <taxon>Multicrustacea</taxon>
        <taxon>Malacostraca</taxon>
        <taxon>Eumalacostraca</taxon>
        <taxon>Eucarida</taxon>
        <taxon>Decapoda</taxon>
        <taxon>Dendrobranchiata</taxon>
        <taxon>Penaeoidea</taxon>
        <taxon>Penaeidae</taxon>
        <taxon>Penaeus</taxon>
    </lineage>
</organism>
<dbReference type="AlphaFoldDB" id="A0A423T3B2"/>
<proteinExistence type="predicted"/>
<comment type="caution">
    <text evidence="3">The sequence shown here is derived from an EMBL/GenBank/DDBJ whole genome shotgun (WGS) entry which is preliminary data.</text>
</comment>
<name>A0A423T3B2_PENVA</name>
<feature type="transmembrane region" description="Helical" evidence="2">
    <location>
        <begin position="102"/>
        <end position="123"/>
    </location>
</feature>
<accession>A0A423T3B2</accession>
<gene>
    <name evidence="3" type="ORF">C7M84_010701</name>
</gene>
<feature type="transmembrane region" description="Helical" evidence="2">
    <location>
        <begin position="45"/>
        <end position="66"/>
    </location>
</feature>
<keyword evidence="2" id="KW-1133">Transmembrane helix</keyword>
<evidence type="ECO:0000256" key="1">
    <source>
        <dbReference type="SAM" id="MobiDB-lite"/>
    </source>
</evidence>
<reference evidence="3 4" key="2">
    <citation type="submission" date="2019-01" db="EMBL/GenBank/DDBJ databases">
        <title>The decoding of complex shrimp genome reveals the adaptation for benthos swimmer, frequently molting mechanism and breeding impact on genome.</title>
        <authorList>
            <person name="Sun Y."/>
            <person name="Gao Y."/>
            <person name="Yu Y."/>
        </authorList>
    </citation>
    <scope>NUCLEOTIDE SEQUENCE [LARGE SCALE GENOMIC DNA]</scope>
    <source>
        <tissue evidence="3">Muscle</tissue>
    </source>
</reference>
<feature type="region of interest" description="Disordered" evidence="1">
    <location>
        <begin position="337"/>
        <end position="423"/>
    </location>
</feature>
<feature type="compositionally biased region" description="Basic and acidic residues" evidence="1">
    <location>
        <begin position="344"/>
        <end position="358"/>
    </location>
</feature>